<dbReference type="EMBL" id="VTWS01000001">
    <property type="protein sequence ID" value="KAA9357236.1"/>
    <property type="molecule type" value="Genomic_DNA"/>
</dbReference>
<reference evidence="1 2" key="1">
    <citation type="submission" date="2019-09" db="EMBL/GenBank/DDBJ databases">
        <title>Genome Sequence of Larkinella sp MA1.</title>
        <authorList>
            <person name="Srinivasan S."/>
        </authorList>
    </citation>
    <scope>NUCLEOTIDE SEQUENCE [LARGE SCALE GENOMIC DNA]</scope>
    <source>
        <strain evidence="1 2">MA1</strain>
    </source>
</reference>
<comment type="caution">
    <text evidence="1">The sequence shown here is derived from an EMBL/GenBank/DDBJ whole genome shotgun (WGS) entry which is preliminary data.</text>
</comment>
<dbReference type="AlphaFoldDB" id="A0A5N1JNP6"/>
<dbReference type="RefSeq" id="WP_150875327.1">
    <property type="nucleotide sequence ID" value="NZ_VTWS01000001.1"/>
</dbReference>
<sequence>MIGDAIYHILTNDPGVTAQIGENVFPNLVPQGQSTTAAWYDTEEVTPLNCRDARGSFSGTIEIGVISPDFDKMILTLRAVRKSLDNYRGVAAGISVRFFTGTEGQAGYDDTLKLHGKSLRWNILGQILTP</sequence>
<proteinExistence type="predicted"/>
<gene>
    <name evidence="1" type="ORF">F0P93_05730</name>
</gene>
<dbReference type="Proteomes" id="UP000326344">
    <property type="component" value="Unassembled WGS sequence"/>
</dbReference>
<keyword evidence="2" id="KW-1185">Reference proteome</keyword>
<accession>A0A5N1JNP6</accession>
<organism evidence="1 2">
    <name type="scientific">Larkinella humicola</name>
    <dbReference type="NCBI Taxonomy" id="2607654"/>
    <lineage>
        <taxon>Bacteria</taxon>
        <taxon>Pseudomonadati</taxon>
        <taxon>Bacteroidota</taxon>
        <taxon>Cytophagia</taxon>
        <taxon>Cytophagales</taxon>
        <taxon>Spirosomataceae</taxon>
        <taxon>Larkinella</taxon>
    </lineage>
</organism>
<protein>
    <submittedName>
        <fullName evidence="1">DUF3168 domain-containing protein</fullName>
    </submittedName>
</protein>
<evidence type="ECO:0000313" key="2">
    <source>
        <dbReference type="Proteomes" id="UP000326344"/>
    </source>
</evidence>
<name>A0A5N1JNP6_9BACT</name>
<evidence type="ECO:0000313" key="1">
    <source>
        <dbReference type="EMBL" id="KAA9357236.1"/>
    </source>
</evidence>